<feature type="compositionally biased region" description="Polar residues" evidence="1">
    <location>
        <begin position="9"/>
        <end position="20"/>
    </location>
</feature>
<feature type="compositionally biased region" description="Polar residues" evidence="1">
    <location>
        <begin position="381"/>
        <end position="392"/>
    </location>
</feature>
<dbReference type="Proteomes" id="UP000092583">
    <property type="component" value="Unassembled WGS sequence"/>
</dbReference>
<feature type="compositionally biased region" description="Polar residues" evidence="1">
    <location>
        <begin position="178"/>
        <end position="191"/>
    </location>
</feature>
<feature type="compositionally biased region" description="Basic and acidic residues" evidence="1">
    <location>
        <begin position="235"/>
        <end position="254"/>
    </location>
</feature>
<dbReference type="AlphaFoldDB" id="A0A1B9IR88"/>
<feature type="region of interest" description="Disordered" evidence="1">
    <location>
        <begin position="92"/>
        <end position="193"/>
    </location>
</feature>
<feature type="compositionally biased region" description="Low complexity" evidence="1">
    <location>
        <begin position="225"/>
        <end position="234"/>
    </location>
</feature>
<dbReference type="EMBL" id="KI669462">
    <property type="protein sequence ID" value="OCF57924.1"/>
    <property type="molecule type" value="Genomic_DNA"/>
</dbReference>
<feature type="region of interest" description="Disordered" evidence="1">
    <location>
        <begin position="325"/>
        <end position="403"/>
    </location>
</feature>
<feature type="region of interest" description="Disordered" evidence="1">
    <location>
        <begin position="1"/>
        <end position="50"/>
    </location>
</feature>
<sequence>MSPGLLDSEFTSQHTSSFTPPVSFPIVPGLGSSSPSSPSPSSGITKHPHVWDLPSNTNGFKPIYYSHEVIPIVNPTLDPVDPVDLANMVPPPNGIVNPNPNIRRSSDPTPMSTSHGVALGHYHLLPPIELTGTGSGTSQWPKAKPNGPRPQWRTRTTRPKASFYILDNDNEQDEDRYTNNSNQSSTLYHSNSSRKRSIEGYAISHAHAHGQEQPMQFRVVNPDRSSSSTLSSTSEHLDDNEVEVHDRETDDTRRGSMYLDGGVSEMDEEELGVRLAQYNMIAGYNRTPGTGDETDRDIRGRRTSLIDRAKTFMLRRNKDEIGTDNPYNEAGLQNGTILDGQPRRASRSWLRWRKSDSEDRRRAASEDWTRNHMARHERIRQGSSSTANTHPRSSARQKRMVNPYPKMTFELGLNPKGKSDTYMKNFTNTNNQVHVNSDEVEAWDGGLPPQRPATTGQSSSYKAEPQLMVKKKSSKGWKGKFKLLKLSQ</sequence>
<evidence type="ECO:0000313" key="2">
    <source>
        <dbReference type="EMBL" id="OCF57924.1"/>
    </source>
</evidence>
<protein>
    <submittedName>
        <fullName evidence="2">Uncharacterized protein</fullName>
    </submittedName>
</protein>
<feature type="compositionally biased region" description="Polar residues" evidence="1">
    <location>
        <begin position="452"/>
        <end position="461"/>
    </location>
</feature>
<feature type="region of interest" description="Disordered" evidence="1">
    <location>
        <begin position="221"/>
        <end position="260"/>
    </location>
</feature>
<dbReference type="OrthoDB" id="10593876at2759"/>
<feature type="compositionally biased region" description="Low complexity" evidence="1">
    <location>
        <begin position="32"/>
        <end position="42"/>
    </location>
</feature>
<reference evidence="3" key="2">
    <citation type="submission" date="2013-12" db="EMBL/GenBank/DDBJ databases">
        <title>Evolution of pathogenesis and genome organization in the Tremellales.</title>
        <authorList>
            <person name="Cuomo C."/>
            <person name="Litvintseva A."/>
            <person name="Heitman J."/>
            <person name="Chen Y."/>
            <person name="Sun S."/>
            <person name="Springer D."/>
            <person name="Dromer F."/>
            <person name="Young S."/>
            <person name="Zeng Q."/>
            <person name="Chapman S."/>
            <person name="Gujja S."/>
            <person name="Saif S."/>
            <person name="Birren B."/>
        </authorList>
    </citation>
    <scope>NUCLEOTIDE SEQUENCE [LARGE SCALE GENOMIC DNA]</scope>
    <source>
        <strain evidence="3">CBS 10435</strain>
    </source>
</reference>
<name>A0A1B9IR88_9TREE</name>
<evidence type="ECO:0000256" key="1">
    <source>
        <dbReference type="SAM" id="MobiDB-lite"/>
    </source>
</evidence>
<keyword evidence="3" id="KW-1185">Reference proteome</keyword>
<accession>A0A1B9IR88</accession>
<evidence type="ECO:0000313" key="3">
    <source>
        <dbReference type="Proteomes" id="UP000092583"/>
    </source>
</evidence>
<gene>
    <name evidence="2" type="ORF">L486_03947</name>
</gene>
<organism evidence="2 3">
    <name type="scientific">Kwoniella mangroviensis CBS 10435</name>
    <dbReference type="NCBI Taxonomy" id="1331196"/>
    <lineage>
        <taxon>Eukaryota</taxon>
        <taxon>Fungi</taxon>
        <taxon>Dikarya</taxon>
        <taxon>Basidiomycota</taxon>
        <taxon>Agaricomycotina</taxon>
        <taxon>Tremellomycetes</taxon>
        <taxon>Tremellales</taxon>
        <taxon>Cryptococcaceae</taxon>
        <taxon>Kwoniella</taxon>
    </lineage>
</organism>
<feature type="compositionally biased region" description="Basic and acidic residues" evidence="1">
    <location>
        <begin position="353"/>
        <end position="380"/>
    </location>
</feature>
<proteinExistence type="predicted"/>
<reference evidence="2 3" key="1">
    <citation type="submission" date="2013-07" db="EMBL/GenBank/DDBJ databases">
        <title>The Genome Sequence of Kwoniella mangroviensis CBS10435.</title>
        <authorList>
            <consortium name="The Broad Institute Genome Sequencing Platform"/>
            <person name="Cuomo C."/>
            <person name="Litvintseva A."/>
            <person name="Chen Y."/>
            <person name="Heitman J."/>
            <person name="Sun S."/>
            <person name="Springer D."/>
            <person name="Dromer F."/>
            <person name="Young S.K."/>
            <person name="Zeng Q."/>
            <person name="Gargeya S."/>
            <person name="Fitzgerald M."/>
            <person name="Abouelleil A."/>
            <person name="Alvarado L."/>
            <person name="Berlin A.M."/>
            <person name="Chapman S.B."/>
            <person name="Dewar J."/>
            <person name="Goldberg J."/>
            <person name="Griggs A."/>
            <person name="Gujja S."/>
            <person name="Hansen M."/>
            <person name="Howarth C."/>
            <person name="Imamovic A."/>
            <person name="Larimer J."/>
            <person name="McCowan C."/>
            <person name="Murphy C."/>
            <person name="Pearson M."/>
            <person name="Priest M."/>
            <person name="Roberts A."/>
            <person name="Saif S."/>
            <person name="Shea T."/>
            <person name="Sykes S."/>
            <person name="Wortman J."/>
            <person name="Nusbaum C."/>
            <person name="Birren B."/>
        </authorList>
    </citation>
    <scope>NUCLEOTIDE SEQUENCE [LARGE SCALE GENOMIC DNA]</scope>
    <source>
        <strain evidence="2 3">CBS 10435</strain>
    </source>
</reference>
<feature type="region of interest" description="Disordered" evidence="1">
    <location>
        <begin position="441"/>
        <end position="474"/>
    </location>
</feature>